<dbReference type="Gene3D" id="3.30.428.10">
    <property type="entry name" value="HIT-like"/>
    <property type="match status" value="1"/>
</dbReference>
<dbReference type="InterPro" id="IPR036265">
    <property type="entry name" value="HIT-like_sf"/>
</dbReference>
<proteinExistence type="inferred from homology"/>
<accession>A0A0V0G9A8</accession>
<dbReference type="GO" id="GO:0000398">
    <property type="term" value="P:mRNA splicing, via spliceosome"/>
    <property type="evidence" value="ECO:0007669"/>
    <property type="project" value="TreeGrafter"/>
</dbReference>
<feature type="domain" description="Cwf19-like protein C-terminal" evidence="2">
    <location>
        <begin position="434"/>
        <end position="514"/>
    </location>
</feature>
<protein>
    <recommendedName>
        <fullName evidence="5">Cwf19-like C-terminal domain-containing protein</fullName>
    </recommendedName>
</protein>
<dbReference type="SUPFAM" id="SSF54197">
    <property type="entry name" value="HIT-like"/>
    <property type="match status" value="1"/>
</dbReference>
<dbReference type="PANTHER" id="PTHR12072:SF4">
    <property type="entry name" value="CWF19-LIKE PROTEIN 1"/>
    <property type="match status" value="1"/>
</dbReference>
<dbReference type="PANTHER" id="PTHR12072">
    <property type="entry name" value="CWF19, CELL CYCLE CONTROL PROTEIN"/>
    <property type="match status" value="1"/>
</dbReference>
<dbReference type="Pfam" id="PF04676">
    <property type="entry name" value="CwfJ_C_2"/>
    <property type="match status" value="1"/>
</dbReference>
<evidence type="ECO:0000259" key="3">
    <source>
        <dbReference type="Pfam" id="PF04677"/>
    </source>
</evidence>
<dbReference type="GO" id="GO:0071014">
    <property type="term" value="C:post-mRNA release spliceosomal complex"/>
    <property type="evidence" value="ECO:0007669"/>
    <property type="project" value="TreeGrafter"/>
</dbReference>
<dbReference type="InterPro" id="IPR006767">
    <property type="entry name" value="Cwf19-like_C_dom-2"/>
</dbReference>
<dbReference type="Pfam" id="PF04677">
    <property type="entry name" value="CwfJ_C_1"/>
    <property type="match status" value="1"/>
</dbReference>
<evidence type="ECO:0000259" key="2">
    <source>
        <dbReference type="Pfam" id="PF04676"/>
    </source>
</evidence>
<dbReference type="AlphaFoldDB" id="A0A0V0G9A8"/>
<evidence type="ECO:0000313" key="4">
    <source>
        <dbReference type="EMBL" id="JAP04489.1"/>
    </source>
</evidence>
<reference evidence="4" key="1">
    <citation type="journal article" date="2018" name="J. Proteomics">
        <title>Exploring the molecular complexity of Triatoma dimidiata sialome.</title>
        <authorList>
            <person name="Santiago P.B."/>
            <person name="de Araujo C.N."/>
            <person name="Charneau S."/>
            <person name="Bastos I.M.D."/>
            <person name="Assumpcao T.C.F."/>
            <person name="Queiroz R.M.L."/>
            <person name="Praca Y.R."/>
            <person name="Cordeiro T.M."/>
            <person name="Garcia C.H.S."/>
            <person name="da Silva I.G."/>
            <person name="Raiol T."/>
            <person name="Motta F.N."/>
            <person name="de Araujo Oliveira J.V."/>
            <person name="de Sousa M.V."/>
            <person name="Ribeiro J.M.C."/>
            <person name="de Santana J.M."/>
        </authorList>
    </citation>
    <scope>NUCLEOTIDE SEQUENCE</scope>
    <source>
        <strain evidence="4">Santander</strain>
        <tissue evidence="4">Salivary glands</tissue>
    </source>
</reference>
<comment type="similarity">
    <text evidence="1">Belongs to the CWF19 family.</text>
</comment>
<evidence type="ECO:0000256" key="1">
    <source>
        <dbReference type="ARBA" id="ARBA00006795"/>
    </source>
</evidence>
<feature type="non-terminal residue" evidence="4">
    <location>
        <position position="1"/>
    </location>
</feature>
<dbReference type="EMBL" id="GECL01001635">
    <property type="protein sequence ID" value="JAP04489.1"/>
    <property type="molecule type" value="Transcribed_RNA"/>
</dbReference>
<dbReference type="InterPro" id="IPR040194">
    <property type="entry name" value="Cwf19-like"/>
</dbReference>
<sequence length="516" mass="59973">VWIFGDINGQFEALFRKMDEVHRKVGHIAFALCVGNFFKEGCDREWERVKRSEISPCTQIFILGPTKPELITYYPSFNLMTDLTDRITFLGKSGIFRTAEGIKIAFVSGTFSADAHTNPTHINYSYKNIYNIIQEADHSERVDIIMTNLCPNHIGWQVETNNFPETGELPPAALFSFLYPKYHMATTEKECFETATLRYLKNGTCAGISSLFGIPEFGKRKWMKAFNIIPNSLETQDLKIDISKTVALDIPDLHEFWHIMQDKAMTPMHYSNYTNYFYDLPSKRRSEESRALRRLSRKERKKKDTHRKCWLCLTRCAEQKHLVVLTGDHAFMALAKGPVVEDHLLISSVAHRNTARILEEETRQEINKLKEAIRKFYRPNRVPVFYERAYKSRHLQIHCIPVPINKAGNVLPAFKELAAKYRLNVEVYENSRLVYMKLSSNSFYFYADIPYKTELIITGDADKFPLNFGREALVVESVFNLPGQRNWKDCVQPKEVEEKAVDKFNNKFNKFDFTLD</sequence>
<organism evidence="4">
    <name type="scientific">Triatoma dimidiata</name>
    <name type="common">Kissing bug</name>
    <name type="synonym">Meccus dimidiatus</name>
    <dbReference type="NCBI Taxonomy" id="72491"/>
    <lineage>
        <taxon>Eukaryota</taxon>
        <taxon>Metazoa</taxon>
        <taxon>Ecdysozoa</taxon>
        <taxon>Arthropoda</taxon>
        <taxon>Hexapoda</taxon>
        <taxon>Insecta</taxon>
        <taxon>Pterygota</taxon>
        <taxon>Neoptera</taxon>
        <taxon>Paraneoptera</taxon>
        <taxon>Hemiptera</taxon>
        <taxon>Heteroptera</taxon>
        <taxon>Panheteroptera</taxon>
        <taxon>Cimicomorpha</taxon>
        <taxon>Reduviidae</taxon>
        <taxon>Triatominae</taxon>
        <taxon>Triatoma</taxon>
    </lineage>
</organism>
<name>A0A0V0G9A8_TRIDM</name>
<feature type="domain" description="Cwf19-like C-terminal" evidence="3">
    <location>
        <begin position="298"/>
        <end position="407"/>
    </location>
</feature>
<dbReference type="GO" id="GO:0061632">
    <property type="term" value="F:RNA lariat debranching enzyme activator activity"/>
    <property type="evidence" value="ECO:0007669"/>
    <property type="project" value="TreeGrafter"/>
</dbReference>
<evidence type="ECO:0008006" key="5">
    <source>
        <dbReference type="Google" id="ProtNLM"/>
    </source>
</evidence>
<dbReference type="InterPro" id="IPR006768">
    <property type="entry name" value="Cwf19-like_C_dom-1"/>
</dbReference>